<gene>
    <name evidence="1" type="ORF">NBH20_03310</name>
</gene>
<reference evidence="1 2" key="1">
    <citation type="submission" date="2022-06" db="EMBL/GenBank/DDBJ databases">
        <authorList>
            <person name="Sun Q."/>
        </authorList>
    </citation>
    <scope>NUCLEOTIDE SEQUENCE [LARGE SCALE GENOMIC DNA]</scope>
    <source>
        <strain evidence="1 2">S153</strain>
    </source>
</reference>
<dbReference type="EMBL" id="JAMQAY010000001">
    <property type="protein sequence ID" value="MCM2400167.1"/>
    <property type="molecule type" value="Genomic_DNA"/>
</dbReference>
<evidence type="ECO:0000313" key="1">
    <source>
        <dbReference type="EMBL" id="MCM2400167.1"/>
    </source>
</evidence>
<dbReference type="RefSeq" id="WP_250943937.1">
    <property type="nucleotide sequence ID" value="NZ_JAMQAY010000001.1"/>
</dbReference>
<evidence type="ECO:0000313" key="2">
    <source>
        <dbReference type="Proteomes" id="UP001155079"/>
    </source>
</evidence>
<proteinExistence type="predicted"/>
<dbReference type="Proteomes" id="UP001155079">
    <property type="component" value="Unassembled WGS sequence"/>
</dbReference>
<accession>A0ABT0V5A9</accession>
<comment type="caution">
    <text evidence="1">The sequence shown here is derived from an EMBL/GenBank/DDBJ whole genome shotgun (WGS) entry which is preliminary data.</text>
</comment>
<organism evidence="1 2">
    <name type="scientific">Ciceribacter sichuanensis</name>
    <dbReference type="NCBI Taxonomy" id="2949647"/>
    <lineage>
        <taxon>Bacteria</taxon>
        <taxon>Pseudomonadati</taxon>
        <taxon>Pseudomonadota</taxon>
        <taxon>Alphaproteobacteria</taxon>
        <taxon>Hyphomicrobiales</taxon>
        <taxon>Rhizobiaceae</taxon>
        <taxon>Ciceribacter</taxon>
    </lineage>
</organism>
<evidence type="ECO:0008006" key="3">
    <source>
        <dbReference type="Google" id="ProtNLM"/>
    </source>
</evidence>
<keyword evidence="2" id="KW-1185">Reference proteome</keyword>
<sequence length="126" mass="14335">MINTSIYQFLNDRRLAVTQVENTGTFLDTRLFQMIRSGDAKLPLDRVEEVADLLNCDKHELFSMAMRQFYDDKAISTFERMLATPLTSEEQEWLHIIRSASDGPVAKPSVMAKRLVRALAKTQGAV</sequence>
<protein>
    <recommendedName>
        <fullName evidence="3">XRE family transcriptional regulator</fullName>
    </recommendedName>
</protein>
<name>A0ABT0V5A9_9HYPH</name>